<evidence type="ECO:0000256" key="8">
    <source>
        <dbReference type="ARBA" id="ARBA00022842"/>
    </source>
</evidence>
<keyword evidence="3" id="KW-0808">Transferase</keyword>
<keyword evidence="2" id="KW-0444">Lipid biosynthesis</keyword>
<evidence type="ECO:0000256" key="4">
    <source>
        <dbReference type="ARBA" id="ARBA00022723"/>
    </source>
</evidence>
<keyword evidence="4" id="KW-0479">Metal-binding</keyword>
<evidence type="ECO:0000259" key="12">
    <source>
        <dbReference type="PROSITE" id="PS50146"/>
    </source>
</evidence>
<evidence type="ECO:0000256" key="5">
    <source>
        <dbReference type="ARBA" id="ARBA00022741"/>
    </source>
</evidence>
<dbReference type="InterPro" id="IPR017438">
    <property type="entry name" value="ATP-NAD_kinase_N"/>
</dbReference>
<evidence type="ECO:0000256" key="1">
    <source>
        <dbReference type="ARBA" id="ARBA00001946"/>
    </source>
</evidence>
<keyword evidence="9" id="KW-0443">Lipid metabolism</keyword>
<comment type="cofactor">
    <cofactor evidence="1">
        <name>Mg(2+)</name>
        <dbReference type="ChEBI" id="CHEBI:18420"/>
    </cofactor>
</comment>
<dbReference type="InterPro" id="IPR016064">
    <property type="entry name" value="NAD/diacylglycerol_kinase_sf"/>
</dbReference>
<keyword evidence="14" id="KW-1185">Reference proteome</keyword>
<dbReference type="GO" id="GO:0016301">
    <property type="term" value="F:kinase activity"/>
    <property type="evidence" value="ECO:0007669"/>
    <property type="project" value="UniProtKB-KW"/>
</dbReference>
<dbReference type="RefSeq" id="WP_062178971.1">
    <property type="nucleotide sequence ID" value="NZ_BBXL01000006.1"/>
</dbReference>
<dbReference type="AlphaFoldDB" id="A0A1M5F7W9"/>
<accession>A0A1M5F7W9</accession>
<dbReference type="STRING" id="1346286.SAMN05444362_11179"/>
<dbReference type="PANTHER" id="PTHR12358">
    <property type="entry name" value="SPHINGOSINE KINASE"/>
    <property type="match status" value="1"/>
</dbReference>
<evidence type="ECO:0000256" key="11">
    <source>
        <dbReference type="ARBA" id="ARBA00023264"/>
    </source>
</evidence>
<dbReference type="GO" id="GO:0008654">
    <property type="term" value="P:phospholipid biosynthetic process"/>
    <property type="evidence" value="ECO:0007669"/>
    <property type="project" value="UniProtKB-KW"/>
</dbReference>
<dbReference type="InterPro" id="IPR045540">
    <property type="entry name" value="YegS/DAGK_C"/>
</dbReference>
<sequence>MSRVKKKIYAIINPVSGTKSKKEVPDMLASIDAHKYDVHLLITGYEGHATQIALDAVKENVDCVIAVGGDGTVNEVAKVLIDTNVVLGIIPSGSGNGLARDLNIPLNLKKAVEIIKEGVVSQIDYGVANGHIFFCTCGVGFDALVSEKALNQSSRGKLMYAKSMLDVYVNFKPERYKITTPDGNFDDKSFLVTCANASQYGYNGFIAPDANMQDGKMNIAILKSVLPMNIPQTALQLVSKNIGNNSNLVEIITSEALIERESDGVMHLDGNAIQTDKNISVKIVKQGLKVLVPREIEKPAFDAQSFLTNITRWI</sequence>
<dbReference type="GO" id="GO:0005886">
    <property type="term" value="C:plasma membrane"/>
    <property type="evidence" value="ECO:0007669"/>
    <property type="project" value="TreeGrafter"/>
</dbReference>
<keyword evidence="6 13" id="KW-0418">Kinase</keyword>
<gene>
    <name evidence="13" type="ORF">SAMN05444362_11179</name>
</gene>
<dbReference type="SUPFAM" id="SSF111331">
    <property type="entry name" value="NAD kinase/diacylglycerol kinase-like"/>
    <property type="match status" value="1"/>
</dbReference>
<dbReference type="GO" id="GO:0046872">
    <property type="term" value="F:metal ion binding"/>
    <property type="evidence" value="ECO:0007669"/>
    <property type="project" value="UniProtKB-KW"/>
</dbReference>
<protein>
    <submittedName>
        <fullName evidence="13">Lipid kinase, YegS/Rv2252/BmrU family</fullName>
    </submittedName>
</protein>
<keyword evidence="7" id="KW-0067">ATP-binding</keyword>
<keyword evidence="10" id="KW-0594">Phospholipid biosynthesis</keyword>
<evidence type="ECO:0000256" key="2">
    <source>
        <dbReference type="ARBA" id="ARBA00022516"/>
    </source>
</evidence>
<keyword evidence="5" id="KW-0547">Nucleotide-binding</keyword>
<proteinExistence type="predicted"/>
<feature type="domain" description="DAGKc" evidence="12">
    <location>
        <begin position="3"/>
        <end position="132"/>
    </location>
</feature>
<evidence type="ECO:0000256" key="9">
    <source>
        <dbReference type="ARBA" id="ARBA00023098"/>
    </source>
</evidence>
<dbReference type="OrthoDB" id="9786026at2"/>
<dbReference type="Gene3D" id="3.40.50.10330">
    <property type="entry name" value="Probable inorganic polyphosphate/atp-NAD kinase, domain 1"/>
    <property type="match status" value="1"/>
</dbReference>
<keyword evidence="11" id="KW-1208">Phospholipid metabolism</keyword>
<dbReference type="Pfam" id="PF00781">
    <property type="entry name" value="DAGK_cat"/>
    <property type="match status" value="1"/>
</dbReference>
<dbReference type="InterPro" id="IPR001206">
    <property type="entry name" value="Diacylglycerol_kinase_cat_dom"/>
</dbReference>
<dbReference type="NCBIfam" id="TIGR00147">
    <property type="entry name" value="YegS/Rv2252/BmrU family lipid kinase"/>
    <property type="match status" value="1"/>
</dbReference>
<evidence type="ECO:0000313" key="14">
    <source>
        <dbReference type="Proteomes" id="UP000184480"/>
    </source>
</evidence>
<dbReference type="SMART" id="SM00046">
    <property type="entry name" value="DAGKc"/>
    <property type="match status" value="1"/>
</dbReference>
<dbReference type="PANTHER" id="PTHR12358:SF106">
    <property type="entry name" value="LIPID KINASE YEGS"/>
    <property type="match status" value="1"/>
</dbReference>
<dbReference type="PROSITE" id="PS50146">
    <property type="entry name" value="DAGK"/>
    <property type="match status" value="1"/>
</dbReference>
<evidence type="ECO:0000256" key="3">
    <source>
        <dbReference type="ARBA" id="ARBA00022679"/>
    </source>
</evidence>
<evidence type="ECO:0000256" key="7">
    <source>
        <dbReference type="ARBA" id="ARBA00022840"/>
    </source>
</evidence>
<dbReference type="InterPro" id="IPR050187">
    <property type="entry name" value="Lipid_Phosphate_FormReg"/>
</dbReference>
<organism evidence="13 14">
    <name type="scientific">Dysgonomonas macrotermitis</name>
    <dbReference type="NCBI Taxonomy" id="1346286"/>
    <lineage>
        <taxon>Bacteria</taxon>
        <taxon>Pseudomonadati</taxon>
        <taxon>Bacteroidota</taxon>
        <taxon>Bacteroidia</taxon>
        <taxon>Bacteroidales</taxon>
        <taxon>Dysgonomonadaceae</taxon>
        <taxon>Dysgonomonas</taxon>
    </lineage>
</organism>
<dbReference type="Pfam" id="PF19279">
    <property type="entry name" value="YegS_C"/>
    <property type="match status" value="1"/>
</dbReference>
<evidence type="ECO:0000313" key="13">
    <source>
        <dbReference type="EMBL" id="SHF87488.1"/>
    </source>
</evidence>
<dbReference type="Gene3D" id="2.60.200.40">
    <property type="match status" value="1"/>
</dbReference>
<name>A0A1M5F7W9_9BACT</name>
<dbReference type="GO" id="GO:0005524">
    <property type="term" value="F:ATP binding"/>
    <property type="evidence" value="ECO:0007669"/>
    <property type="project" value="UniProtKB-KW"/>
</dbReference>
<keyword evidence="8" id="KW-0460">Magnesium</keyword>
<dbReference type="Proteomes" id="UP000184480">
    <property type="component" value="Unassembled WGS sequence"/>
</dbReference>
<evidence type="ECO:0000256" key="6">
    <source>
        <dbReference type="ARBA" id="ARBA00022777"/>
    </source>
</evidence>
<reference evidence="14" key="1">
    <citation type="submission" date="2016-11" db="EMBL/GenBank/DDBJ databases">
        <authorList>
            <person name="Varghese N."/>
            <person name="Submissions S."/>
        </authorList>
    </citation>
    <scope>NUCLEOTIDE SEQUENCE [LARGE SCALE GENOMIC DNA]</scope>
    <source>
        <strain evidence="14">DSM 27370</strain>
    </source>
</reference>
<dbReference type="InterPro" id="IPR005218">
    <property type="entry name" value="Diacylglycerol/lipid_kinase"/>
</dbReference>
<dbReference type="EMBL" id="FQUC01000011">
    <property type="protein sequence ID" value="SHF87488.1"/>
    <property type="molecule type" value="Genomic_DNA"/>
</dbReference>
<evidence type="ECO:0000256" key="10">
    <source>
        <dbReference type="ARBA" id="ARBA00023209"/>
    </source>
</evidence>